<feature type="non-terminal residue" evidence="1">
    <location>
        <position position="1"/>
    </location>
</feature>
<dbReference type="EMBL" id="LXQA010002770">
    <property type="protein sequence ID" value="MCH81790.1"/>
    <property type="molecule type" value="Genomic_DNA"/>
</dbReference>
<gene>
    <name evidence="1" type="ORF">A2U01_0002582</name>
</gene>
<evidence type="ECO:0000313" key="2">
    <source>
        <dbReference type="Proteomes" id="UP000265520"/>
    </source>
</evidence>
<dbReference type="Proteomes" id="UP000265520">
    <property type="component" value="Unassembled WGS sequence"/>
</dbReference>
<proteinExistence type="predicted"/>
<comment type="caution">
    <text evidence="1">The sequence shown here is derived from an EMBL/GenBank/DDBJ whole genome shotgun (WGS) entry which is preliminary data.</text>
</comment>
<dbReference type="AlphaFoldDB" id="A0A392M3A6"/>
<name>A0A392M3A6_9FABA</name>
<evidence type="ECO:0000313" key="1">
    <source>
        <dbReference type="EMBL" id="MCH81790.1"/>
    </source>
</evidence>
<reference evidence="1 2" key="1">
    <citation type="journal article" date="2018" name="Front. Plant Sci.">
        <title>Red Clover (Trifolium pratense) and Zigzag Clover (T. medium) - A Picture of Genomic Similarities and Differences.</title>
        <authorList>
            <person name="Dluhosova J."/>
            <person name="Istvanek J."/>
            <person name="Nedelnik J."/>
            <person name="Repkova J."/>
        </authorList>
    </citation>
    <scope>NUCLEOTIDE SEQUENCE [LARGE SCALE GENOMIC DNA]</scope>
    <source>
        <strain evidence="2">cv. 10/8</strain>
        <tissue evidence="1">Leaf</tissue>
    </source>
</reference>
<protein>
    <submittedName>
        <fullName evidence="1">Uncharacterized protein</fullName>
    </submittedName>
</protein>
<keyword evidence="2" id="KW-1185">Reference proteome</keyword>
<sequence length="53" mass="5798">DDQLGKIKEDYAAEVKKLTEEAKVQVELVATLTKHRDEAVTVSTALAEEKAAL</sequence>
<organism evidence="1 2">
    <name type="scientific">Trifolium medium</name>
    <dbReference type="NCBI Taxonomy" id="97028"/>
    <lineage>
        <taxon>Eukaryota</taxon>
        <taxon>Viridiplantae</taxon>
        <taxon>Streptophyta</taxon>
        <taxon>Embryophyta</taxon>
        <taxon>Tracheophyta</taxon>
        <taxon>Spermatophyta</taxon>
        <taxon>Magnoliopsida</taxon>
        <taxon>eudicotyledons</taxon>
        <taxon>Gunneridae</taxon>
        <taxon>Pentapetalae</taxon>
        <taxon>rosids</taxon>
        <taxon>fabids</taxon>
        <taxon>Fabales</taxon>
        <taxon>Fabaceae</taxon>
        <taxon>Papilionoideae</taxon>
        <taxon>50 kb inversion clade</taxon>
        <taxon>NPAAA clade</taxon>
        <taxon>Hologalegina</taxon>
        <taxon>IRL clade</taxon>
        <taxon>Trifolieae</taxon>
        <taxon>Trifolium</taxon>
    </lineage>
</organism>
<accession>A0A392M3A6</accession>